<name>A0A1J5IMX4_9BACT</name>
<organism evidence="2 3">
    <name type="scientific">Candidatus Wirthbacteria bacterium CG2_30_54_11</name>
    <dbReference type="NCBI Taxonomy" id="1817892"/>
    <lineage>
        <taxon>Bacteria</taxon>
        <taxon>Candidatus Wirthbacteria</taxon>
    </lineage>
</organism>
<dbReference type="PROSITE" id="PS51197">
    <property type="entry name" value="HTH_RRF2_2"/>
    <property type="match status" value="1"/>
</dbReference>
<dbReference type="SUPFAM" id="SSF46785">
    <property type="entry name" value="Winged helix' DNA-binding domain"/>
    <property type="match status" value="1"/>
</dbReference>
<dbReference type="Gene3D" id="1.10.10.10">
    <property type="entry name" value="Winged helix-like DNA-binding domain superfamily/Winged helix DNA-binding domain"/>
    <property type="match status" value="1"/>
</dbReference>
<dbReference type="GO" id="GO:0003700">
    <property type="term" value="F:DNA-binding transcription factor activity"/>
    <property type="evidence" value="ECO:0007669"/>
    <property type="project" value="TreeGrafter"/>
</dbReference>
<dbReference type="GO" id="GO:0005829">
    <property type="term" value="C:cytosol"/>
    <property type="evidence" value="ECO:0007669"/>
    <property type="project" value="TreeGrafter"/>
</dbReference>
<keyword evidence="1" id="KW-0238">DNA-binding</keyword>
<accession>A0A1J5IMX4</accession>
<dbReference type="STRING" id="1817892.AUK40_02060"/>
<evidence type="ECO:0008006" key="4">
    <source>
        <dbReference type="Google" id="ProtNLM"/>
    </source>
</evidence>
<dbReference type="PANTHER" id="PTHR33221:SF5">
    <property type="entry name" value="HTH-TYPE TRANSCRIPTIONAL REGULATOR ISCR"/>
    <property type="match status" value="1"/>
</dbReference>
<dbReference type="InterPro" id="IPR036388">
    <property type="entry name" value="WH-like_DNA-bd_sf"/>
</dbReference>
<dbReference type="InterPro" id="IPR036390">
    <property type="entry name" value="WH_DNA-bd_sf"/>
</dbReference>
<evidence type="ECO:0000256" key="1">
    <source>
        <dbReference type="ARBA" id="ARBA00023125"/>
    </source>
</evidence>
<dbReference type="InterPro" id="IPR000944">
    <property type="entry name" value="Tscrpt_reg_Rrf2"/>
</dbReference>
<reference evidence="2 3" key="1">
    <citation type="journal article" date="2016" name="Environ. Microbiol.">
        <title>Genomic resolution of a cold subsurface aquifer community provides metabolic insights for novel microbes adapted to high CO concentrations.</title>
        <authorList>
            <person name="Probst A.J."/>
            <person name="Castelle C.J."/>
            <person name="Singh A."/>
            <person name="Brown C.T."/>
            <person name="Anantharaman K."/>
            <person name="Sharon I."/>
            <person name="Hug L.A."/>
            <person name="Burstein D."/>
            <person name="Emerson J.B."/>
            <person name="Thomas B.C."/>
            <person name="Banfield J.F."/>
        </authorList>
    </citation>
    <scope>NUCLEOTIDE SEQUENCE [LARGE SCALE GENOMIC DNA]</scope>
    <source>
        <strain evidence="2">CG2_30_54_11</strain>
    </source>
</reference>
<dbReference type="EMBL" id="MNZT01000039">
    <property type="protein sequence ID" value="OIP98059.1"/>
    <property type="molecule type" value="Genomic_DNA"/>
</dbReference>
<comment type="caution">
    <text evidence="2">The sequence shown here is derived from an EMBL/GenBank/DDBJ whole genome shotgun (WGS) entry which is preliminary data.</text>
</comment>
<gene>
    <name evidence="2" type="ORF">AUK40_02060</name>
</gene>
<evidence type="ECO:0000313" key="2">
    <source>
        <dbReference type="EMBL" id="OIP98059.1"/>
    </source>
</evidence>
<dbReference type="PANTHER" id="PTHR33221">
    <property type="entry name" value="WINGED HELIX-TURN-HELIX TRANSCRIPTIONAL REGULATOR, RRF2 FAMILY"/>
    <property type="match status" value="1"/>
</dbReference>
<sequence length="133" mass="14836">MKLTTEEGYALRAMVFLAKQTEEDHAFSLTEIAKVEKLPLHFLEQIFIKLRRQELVISLRGALGGYRLSRPAELISAFDVMQAVGDTVSLLDCNRDFCPQGDCSMSPFLLKLQHTITTTLQGTSLHALANPTL</sequence>
<dbReference type="NCBIfam" id="TIGR00738">
    <property type="entry name" value="rrf2_super"/>
    <property type="match status" value="1"/>
</dbReference>
<protein>
    <recommendedName>
        <fullName evidence="4">Rrf2 family transcriptional regulator</fullName>
    </recommendedName>
</protein>
<dbReference type="AlphaFoldDB" id="A0A1J5IMX4"/>
<dbReference type="GO" id="GO:0003677">
    <property type="term" value="F:DNA binding"/>
    <property type="evidence" value="ECO:0007669"/>
    <property type="project" value="UniProtKB-KW"/>
</dbReference>
<evidence type="ECO:0000313" key="3">
    <source>
        <dbReference type="Proteomes" id="UP000183245"/>
    </source>
</evidence>
<dbReference type="Proteomes" id="UP000183245">
    <property type="component" value="Unassembled WGS sequence"/>
</dbReference>
<dbReference type="Pfam" id="PF02082">
    <property type="entry name" value="Rrf2"/>
    <property type="match status" value="1"/>
</dbReference>
<proteinExistence type="predicted"/>